<dbReference type="GO" id="GO:0008168">
    <property type="term" value="F:methyltransferase activity"/>
    <property type="evidence" value="ECO:0007669"/>
    <property type="project" value="UniProtKB-KW"/>
</dbReference>
<proteinExistence type="predicted"/>
<dbReference type="PROSITE" id="PS50280">
    <property type="entry name" value="SET"/>
    <property type="match status" value="1"/>
</dbReference>
<feature type="region of interest" description="Disordered" evidence="8">
    <location>
        <begin position="231"/>
        <end position="263"/>
    </location>
</feature>
<dbReference type="OrthoDB" id="422362at2759"/>
<evidence type="ECO:0008006" key="13">
    <source>
        <dbReference type="Google" id="ProtNLM"/>
    </source>
</evidence>
<keyword evidence="12" id="KW-1185">Reference proteome</keyword>
<comment type="caution">
    <text evidence="11">The sequence shown here is derived from an EMBL/GenBank/DDBJ whole genome shotgun (WGS) entry which is preliminary data.</text>
</comment>
<dbReference type="SUPFAM" id="SSF82199">
    <property type="entry name" value="SET domain"/>
    <property type="match status" value="1"/>
</dbReference>
<feature type="region of interest" description="Disordered" evidence="8">
    <location>
        <begin position="677"/>
        <end position="704"/>
    </location>
</feature>
<dbReference type="Pfam" id="PF00856">
    <property type="entry name" value="SET"/>
    <property type="match status" value="1"/>
</dbReference>
<protein>
    <recommendedName>
        <fullName evidence="13">SET domain-containing protein</fullName>
    </recommendedName>
</protein>
<keyword evidence="6" id="KW-0949">S-adenosyl-L-methionine</keyword>
<dbReference type="InterPro" id="IPR001214">
    <property type="entry name" value="SET_dom"/>
</dbReference>
<dbReference type="GO" id="GO:0005694">
    <property type="term" value="C:chromosome"/>
    <property type="evidence" value="ECO:0007669"/>
    <property type="project" value="UniProtKB-SubCell"/>
</dbReference>
<dbReference type="Gene3D" id="2.170.270.10">
    <property type="entry name" value="SET domain"/>
    <property type="match status" value="1"/>
</dbReference>
<dbReference type="SMART" id="SM00317">
    <property type="entry name" value="SET"/>
    <property type="match status" value="1"/>
</dbReference>
<dbReference type="AlphaFoldDB" id="A0A9P1H7K2"/>
<sequence length="719" mass="77137">MSLALENSNSVPHSTLPTAPLLAVALDVPTDPGCSSLTSSCASSAIESTSSTPPTSISDICSQSSDAPKLENINVAIDTPPPEVHPSDAPEDAIPQSTPAFSSRPRRARAVATYNLNELSGTSVHGKRRANGDVVADKRRRTISADTLIGGQKRELKDHLVAEKDAKGLLRAGIDALDLQCALSKPAQATVESALSRELKRLQDTKEFSHIDEQPVVHSVWSNGKLVNLKKSRRDSAKQKARSSDAASTAAEEAPEPIREIAPPVKKRRAKKYLVHGLYAGQHTPGDYAVGLTTAEKKRMAQIFELQSLPKPNKILPLPVYNGLRLLIKGRDFKLPFDVCNPLPPGKEHCTNRAFTHLAERRAAGGKYRIGVEVIKTSDRGYGCYYLMSFDQNMIIDATTGSIARFVNHSCNPNCRMIKWIVGGNPRMALFAGDRPIMTGEELTYDYKFDPFSAKNVQSCLCGEHNCRGVLGPKPKEKAKEAKPDAKDKGAAKMLKDSVNAGKRKLKEIIGDGAGGVSVKKRKLSNGTGLKRSLSTAGLKAAKGAATVVKRSMSAVSLKAKSSLTNLNSKAKSPAFKSLSKAPPVTAKTPQHRAQASGKGTGTPLSASKKRNTLVKQPPRKSITADILKKTHSGRVVKAYVKGQQSVSPSQKLTKSGVSQKSDSTIVAATSQGYASPGFRSTPMSKSGRVRKLTEKASSPRVAMELSRAAKVRLVQPDE</sequence>
<evidence type="ECO:0000259" key="10">
    <source>
        <dbReference type="PROSITE" id="PS50868"/>
    </source>
</evidence>
<name>A0A9P1H7K2_9PEZI</name>
<evidence type="ECO:0000313" key="11">
    <source>
        <dbReference type="EMBL" id="CAI4218314.1"/>
    </source>
</evidence>
<evidence type="ECO:0000256" key="8">
    <source>
        <dbReference type="SAM" id="MobiDB-lite"/>
    </source>
</evidence>
<feature type="domain" description="Post-SET" evidence="10">
    <location>
        <begin position="456"/>
        <end position="472"/>
    </location>
</feature>
<evidence type="ECO:0000256" key="1">
    <source>
        <dbReference type="ARBA" id="ARBA00004123"/>
    </source>
</evidence>
<dbReference type="PROSITE" id="PS50868">
    <property type="entry name" value="POST_SET"/>
    <property type="match status" value="1"/>
</dbReference>
<organism evidence="11 12">
    <name type="scientific">Parascedosporium putredinis</name>
    <dbReference type="NCBI Taxonomy" id="1442378"/>
    <lineage>
        <taxon>Eukaryota</taxon>
        <taxon>Fungi</taxon>
        <taxon>Dikarya</taxon>
        <taxon>Ascomycota</taxon>
        <taxon>Pezizomycotina</taxon>
        <taxon>Sordariomycetes</taxon>
        <taxon>Hypocreomycetidae</taxon>
        <taxon>Microascales</taxon>
        <taxon>Microascaceae</taxon>
        <taxon>Parascedosporium</taxon>
    </lineage>
</organism>
<evidence type="ECO:0000256" key="3">
    <source>
        <dbReference type="ARBA" id="ARBA00022454"/>
    </source>
</evidence>
<keyword evidence="7" id="KW-0539">Nucleus</keyword>
<evidence type="ECO:0000259" key="9">
    <source>
        <dbReference type="PROSITE" id="PS50280"/>
    </source>
</evidence>
<dbReference type="InterPro" id="IPR046341">
    <property type="entry name" value="SET_dom_sf"/>
</dbReference>
<dbReference type="InterPro" id="IPR050777">
    <property type="entry name" value="SET2_Histone-Lys_MeTrsfase"/>
</dbReference>
<evidence type="ECO:0000256" key="5">
    <source>
        <dbReference type="ARBA" id="ARBA00022679"/>
    </source>
</evidence>
<dbReference type="PANTHER" id="PTHR22884">
    <property type="entry name" value="SET DOMAIN PROTEINS"/>
    <property type="match status" value="1"/>
</dbReference>
<feature type="domain" description="SET" evidence="9">
    <location>
        <begin position="370"/>
        <end position="448"/>
    </location>
</feature>
<feature type="region of interest" description="Disordered" evidence="8">
    <location>
        <begin position="569"/>
        <end position="625"/>
    </location>
</feature>
<feature type="region of interest" description="Disordered" evidence="8">
    <location>
        <begin position="473"/>
        <end position="492"/>
    </location>
</feature>
<dbReference type="GO" id="GO:0005634">
    <property type="term" value="C:nucleus"/>
    <property type="evidence" value="ECO:0007669"/>
    <property type="project" value="UniProtKB-SubCell"/>
</dbReference>
<feature type="compositionally biased region" description="Basic and acidic residues" evidence="8">
    <location>
        <begin position="474"/>
        <end position="492"/>
    </location>
</feature>
<feature type="region of interest" description="Disordered" evidence="8">
    <location>
        <begin position="643"/>
        <end position="662"/>
    </location>
</feature>
<keyword evidence="3" id="KW-0158">Chromosome</keyword>
<dbReference type="EMBL" id="CALLCH030000017">
    <property type="protein sequence ID" value="CAI4218314.1"/>
    <property type="molecule type" value="Genomic_DNA"/>
</dbReference>
<evidence type="ECO:0000256" key="6">
    <source>
        <dbReference type="ARBA" id="ARBA00022691"/>
    </source>
</evidence>
<reference evidence="11" key="1">
    <citation type="submission" date="2022-11" db="EMBL/GenBank/DDBJ databases">
        <authorList>
            <person name="Scott C."/>
            <person name="Bruce N."/>
        </authorList>
    </citation>
    <scope>NUCLEOTIDE SEQUENCE</scope>
</reference>
<evidence type="ECO:0000313" key="12">
    <source>
        <dbReference type="Proteomes" id="UP000838763"/>
    </source>
</evidence>
<evidence type="ECO:0000256" key="7">
    <source>
        <dbReference type="ARBA" id="ARBA00023242"/>
    </source>
</evidence>
<dbReference type="InterPro" id="IPR003616">
    <property type="entry name" value="Post-SET_dom"/>
</dbReference>
<keyword evidence="5" id="KW-0808">Transferase</keyword>
<keyword evidence="4" id="KW-0489">Methyltransferase</keyword>
<dbReference type="GO" id="GO:0032259">
    <property type="term" value="P:methylation"/>
    <property type="evidence" value="ECO:0007669"/>
    <property type="project" value="UniProtKB-KW"/>
</dbReference>
<gene>
    <name evidence="11" type="ORF">PPNO1_LOCUS7904</name>
</gene>
<dbReference type="Proteomes" id="UP000838763">
    <property type="component" value="Unassembled WGS sequence"/>
</dbReference>
<evidence type="ECO:0000256" key="2">
    <source>
        <dbReference type="ARBA" id="ARBA00004286"/>
    </source>
</evidence>
<accession>A0A9P1H7K2</accession>
<comment type="subcellular location">
    <subcellularLocation>
        <location evidence="2">Chromosome</location>
    </subcellularLocation>
    <subcellularLocation>
        <location evidence="1">Nucleus</location>
    </subcellularLocation>
</comment>
<evidence type="ECO:0000256" key="4">
    <source>
        <dbReference type="ARBA" id="ARBA00022603"/>
    </source>
</evidence>